<evidence type="ECO:0000313" key="3">
    <source>
        <dbReference type="EMBL" id="GGG72061.1"/>
    </source>
</evidence>
<name>A0A917H9M2_9MICC</name>
<keyword evidence="2" id="KW-0812">Transmembrane</keyword>
<keyword evidence="4" id="KW-1185">Reference proteome</keyword>
<organism evidence="3 4">
    <name type="scientific">Kocuria dechangensis</name>
    <dbReference type="NCBI Taxonomy" id="1176249"/>
    <lineage>
        <taxon>Bacteria</taxon>
        <taxon>Bacillati</taxon>
        <taxon>Actinomycetota</taxon>
        <taxon>Actinomycetes</taxon>
        <taxon>Micrococcales</taxon>
        <taxon>Micrococcaceae</taxon>
        <taxon>Kocuria</taxon>
    </lineage>
</organism>
<accession>A0A917H9M2</accession>
<reference evidence="3" key="1">
    <citation type="journal article" date="2014" name="Int. J. Syst. Evol. Microbiol.">
        <title>Complete genome sequence of Corynebacterium casei LMG S-19264T (=DSM 44701T), isolated from a smear-ripened cheese.</title>
        <authorList>
            <consortium name="US DOE Joint Genome Institute (JGI-PGF)"/>
            <person name="Walter F."/>
            <person name="Albersmeier A."/>
            <person name="Kalinowski J."/>
            <person name="Ruckert C."/>
        </authorList>
    </citation>
    <scope>NUCLEOTIDE SEQUENCE</scope>
    <source>
        <strain evidence="3">CGMCC 1.12187</strain>
    </source>
</reference>
<feature type="compositionally biased region" description="Basic and acidic residues" evidence="1">
    <location>
        <begin position="74"/>
        <end position="83"/>
    </location>
</feature>
<reference evidence="3" key="2">
    <citation type="submission" date="2020-09" db="EMBL/GenBank/DDBJ databases">
        <authorList>
            <person name="Sun Q."/>
            <person name="Zhou Y."/>
        </authorList>
    </citation>
    <scope>NUCLEOTIDE SEQUENCE</scope>
    <source>
        <strain evidence="3">CGMCC 1.12187</strain>
    </source>
</reference>
<dbReference type="AlphaFoldDB" id="A0A917H9M2"/>
<feature type="region of interest" description="Disordered" evidence="1">
    <location>
        <begin position="52"/>
        <end position="83"/>
    </location>
</feature>
<comment type="caution">
    <text evidence="3">The sequence shown here is derived from an EMBL/GenBank/DDBJ whole genome shotgun (WGS) entry which is preliminary data.</text>
</comment>
<dbReference type="EMBL" id="BMEQ01000052">
    <property type="protein sequence ID" value="GGG72061.1"/>
    <property type="molecule type" value="Genomic_DNA"/>
</dbReference>
<evidence type="ECO:0000256" key="2">
    <source>
        <dbReference type="SAM" id="Phobius"/>
    </source>
</evidence>
<keyword evidence="2" id="KW-1133">Transmembrane helix</keyword>
<evidence type="ECO:0000256" key="1">
    <source>
        <dbReference type="SAM" id="MobiDB-lite"/>
    </source>
</evidence>
<gene>
    <name evidence="3" type="ORF">GCM10011374_41020</name>
</gene>
<evidence type="ECO:0008006" key="5">
    <source>
        <dbReference type="Google" id="ProtNLM"/>
    </source>
</evidence>
<proteinExistence type="predicted"/>
<dbReference type="RefSeq" id="WP_188540551.1">
    <property type="nucleotide sequence ID" value="NZ_BMEQ01000052.1"/>
</dbReference>
<protein>
    <recommendedName>
        <fullName evidence="5">DUF5668 domain-containing protein</fullName>
    </recommendedName>
</protein>
<dbReference type="Proteomes" id="UP000638848">
    <property type="component" value="Unassembled WGS sequence"/>
</dbReference>
<feature type="transmembrane region" description="Helical" evidence="2">
    <location>
        <begin position="32"/>
        <end position="49"/>
    </location>
</feature>
<sequence length="83" mass="8534">MSRKVVGAVFGALLAALSALEATALLAVFNYAWPLALIVAGGALLWRAVGGRRSSPSARYPTPGPSSRASARGEGPHTEEELS</sequence>
<keyword evidence="2" id="KW-0472">Membrane</keyword>
<evidence type="ECO:0000313" key="4">
    <source>
        <dbReference type="Proteomes" id="UP000638848"/>
    </source>
</evidence>